<dbReference type="EnsemblPlants" id="Bra040457.1">
    <property type="protein sequence ID" value="Bra040457.1-P"/>
    <property type="gene ID" value="Bra040457"/>
</dbReference>
<evidence type="ECO:0000313" key="1">
    <source>
        <dbReference type="EnsemblPlants" id="Bra040457.1-P"/>
    </source>
</evidence>
<reference evidence="2" key="2">
    <citation type="journal article" date="2018" name="Hortic Res">
        <title>Improved Brassica rapa reference genome by single-molecule sequencing and chromosome conformation capture technologies.</title>
        <authorList>
            <person name="Zhang L."/>
            <person name="Cai X."/>
            <person name="Wu J."/>
            <person name="Liu M."/>
            <person name="Grob S."/>
            <person name="Cheng F."/>
            <person name="Liang J."/>
            <person name="Cai C."/>
            <person name="Liu Z."/>
            <person name="Liu B."/>
            <person name="Wang F."/>
            <person name="Li S."/>
            <person name="Liu F."/>
            <person name="Li X."/>
            <person name="Cheng L."/>
            <person name="Yang W."/>
            <person name="Li M.H."/>
            <person name="Grossniklaus U."/>
            <person name="Zheng H."/>
            <person name="Wang X."/>
        </authorList>
    </citation>
    <scope>NUCLEOTIDE SEQUENCE [LARGE SCALE GENOMIC DNA]</scope>
    <source>
        <strain evidence="2">cv. Chiifu-401-42</strain>
    </source>
</reference>
<organism evidence="1 2">
    <name type="scientific">Brassica campestris</name>
    <name type="common">Field mustard</name>
    <dbReference type="NCBI Taxonomy" id="3711"/>
    <lineage>
        <taxon>Eukaryota</taxon>
        <taxon>Viridiplantae</taxon>
        <taxon>Streptophyta</taxon>
        <taxon>Embryophyta</taxon>
        <taxon>Tracheophyta</taxon>
        <taxon>Spermatophyta</taxon>
        <taxon>Magnoliopsida</taxon>
        <taxon>eudicotyledons</taxon>
        <taxon>Gunneridae</taxon>
        <taxon>Pentapetalae</taxon>
        <taxon>rosids</taxon>
        <taxon>malvids</taxon>
        <taxon>Brassicales</taxon>
        <taxon>Brassicaceae</taxon>
        <taxon>Brassiceae</taxon>
        <taxon>Brassica</taxon>
    </lineage>
</organism>
<name>M4FH79_BRACM</name>
<dbReference type="HOGENOM" id="CLU_691446_0_0_1"/>
<proteinExistence type="predicted"/>
<dbReference type="Gramene" id="Bra040457.1">
    <property type="protein sequence ID" value="Bra040457.1-P"/>
    <property type="gene ID" value="Bra040457"/>
</dbReference>
<reference evidence="1" key="3">
    <citation type="submission" date="2023-03" db="UniProtKB">
        <authorList>
            <consortium name="EnsemblPlants"/>
        </authorList>
    </citation>
    <scope>IDENTIFICATION</scope>
    <source>
        <strain evidence="1">cv. Chiifu-401-42</strain>
    </source>
</reference>
<dbReference type="Proteomes" id="UP000011750">
    <property type="component" value="Unassembled WGS sequence"/>
</dbReference>
<dbReference type="AlphaFoldDB" id="M4FH79"/>
<dbReference type="InParanoid" id="M4FH79"/>
<keyword evidence="2" id="KW-1185">Reference proteome</keyword>
<evidence type="ECO:0000313" key="2">
    <source>
        <dbReference type="Proteomes" id="UP000011750"/>
    </source>
</evidence>
<sequence>MEGSPNQKSSISRKRGRSLGLVPGFLLAGTWSVPVSGTRWSGSCLEAGGNDTGGFFPNSLPLIARFRHRTRGITCALKSTGAGHSLLTRRFGNIQFPLLRLQKGKGGRVRPRRLFADTFSSPATSDGEVPEADNEAILMVPLKQRCSYVLDDGPCSEIQKEDLMAIRMKYAIHSLVQIRCPSAFERGADGGPNEWPSNKCNLVGNDIRCRATIQSAESKMSRVWCLDIDRWYLCTSIDINLHLSRHLLGSIVSTDAHRSIVLPLVDLYVSGVLPWGSSGETGASDFWAFPISSTSINRLGAALPTARIRPDSVGTPTGGIPLMGIQQRLLAELFLLCNRVRDMAAKRDLLILQPTELEPSSVATLRPSVRPARSLRSDRASVPLGRYVATEIEPTLVAT</sequence>
<reference evidence="2" key="1">
    <citation type="journal article" date="2011" name="Nat. Genet.">
        <title>The genome of the mesopolyploid crop species Brassica rapa.</title>
        <authorList>
            <consortium name="Brassica rapa Genome Sequencing Project Consortium"/>
            <person name="Wang X."/>
            <person name="Wang H."/>
            <person name="Wang J."/>
            <person name="Sun R."/>
            <person name="Wu J."/>
            <person name="Liu S."/>
            <person name="Bai Y."/>
            <person name="Mun J.H."/>
            <person name="Bancroft I."/>
            <person name="Cheng F."/>
            <person name="Huang S."/>
            <person name="Li X."/>
            <person name="Hua W."/>
            <person name="Wang J."/>
            <person name="Wang X."/>
            <person name="Freeling M."/>
            <person name="Pires J.C."/>
            <person name="Paterson A.H."/>
            <person name="Chalhoub B."/>
            <person name="Wang B."/>
            <person name="Hayward A."/>
            <person name="Sharpe A.G."/>
            <person name="Park B.S."/>
            <person name="Weisshaar B."/>
            <person name="Liu B."/>
            <person name="Li B."/>
            <person name="Liu B."/>
            <person name="Tong C."/>
            <person name="Song C."/>
            <person name="Duran C."/>
            <person name="Peng C."/>
            <person name="Geng C."/>
            <person name="Koh C."/>
            <person name="Lin C."/>
            <person name="Edwards D."/>
            <person name="Mu D."/>
            <person name="Shen D."/>
            <person name="Soumpourou E."/>
            <person name="Li F."/>
            <person name="Fraser F."/>
            <person name="Conant G."/>
            <person name="Lassalle G."/>
            <person name="King G.J."/>
            <person name="Bonnema G."/>
            <person name="Tang H."/>
            <person name="Wang H."/>
            <person name="Belcram H."/>
            <person name="Zhou H."/>
            <person name="Hirakawa H."/>
            <person name="Abe H."/>
            <person name="Guo H."/>
            <person name="Wang H."/>
            <person name="Jin H."/>
            <person name="Parkin I.A."/>
            <person name="Batley J."/>
            <person name="Kim J.S."/>
            <person name="Just J."/>
            <person name="Li J."/>
            <person name="Xu J."/>
            <person name="Deng J."/>
            <person name="Kim J.A."/>
            <person name="Li J."/>
            <person name="Yu J."/>
            <person name="Meng J."/>
            <person name="Wang J."/>
            <person name="Min J."/>
            <person name="Poulain J."/>
            <person name="Wang J."/>
            <person name="Hatakeyama K."/>
            <person name="Wu K."/>
            <person name="Wang L."/>
            <person name="Fang L."/>
            <person name="Trick M."/>
            <person name="Links M.G."/>
            <person name="Zhao M."/>
            <person name="Jin M."/>
            <person name="Ramchiary N."/>
            <person name="Drou N."/>
            <person name="Berkman P.J."/>
            <person name="Cai Q."/>
            <person name="Huang Q."/>
            <person name="Li R."/>
            <person name="Tabata S."/>
            <person name="Cheng S."/>
            <person name="Zhang S."/>
            <person name="Zhang S."/>
            <person name="Huang S."/>
            <person name="Sato S."/>
            <person name="Sun S."/>
            <person name="Kwon S.J."/>
            <person name="Choi S.R."/>
            <person name="Lee T.H."/>
            <person name="Fan W."/>
            <person name="Zhao X."/>
            <person name="Tan X."/>
            <person name="Xu X."/>
            <person name="Wang Y."/>
            <person name="Qiu Y."/>
            <person name="Yin Y."/>
            <person name="Li Y."/>
            <person name="Du Y."/>
            <person name="Liao Y."/>
            <person name="Lim Y."/>
            <person name="Narusaka Y."/>
            <person name="Wang Y."/>
            <person name="Wang Z."/>
            <person name="Li Z."/>
            <person name="Wang Z."/>
            <person name="Xiong Z."/>
            <person name="Zhang Z."/>
        </authorList>
    </citation>
    <scope>NUCLEOTIDE SEQUENCE [LARGE SCALE GENOMIC DNA]</scope>
    <source>
        <strain evidence="2">cv. Chiifu-401-42</strain>
    </source>
</reference>
<accession>M4FH79</accession>
<protein>
    <submittedName>
        <fullName evidence="1">Uncharacterized protein</fullName>
    </submittedName>
</protein>